<evidence type="ECO:0008006" key="4">
    <source>
        <dbReference type="Google" id="ProtNLM"/>
    </source>
</evidence>
<feature type="signal peptide" evidence="1">
    <location>
        <begin position="1"/>
        <end position="31"/>
    </location>
</feature>
<evidence type="ECO:0000256" key="1">
    <source>
        <dbReference type="SAM" id="SignalP"/>
    </source>
</evidence>
<dbReference type="EMBL" id="AP022567">
    <property type="protein sequence ID" value="BBX30772.1"/>
    <property type="molecule type" value="Genomic_DNA"/>
</dbReference>
<reference evidence="2 3" key="1">
    <citation type="journal article" date="2019" name="Emerg. Microbes Infect.">
        <title>Comprehensive subspecies identification of 175 nontuberculous mycobacteria species based on 7547 genomic profiles.</title>
        <authorList>
            <person name="Matsumoto Y."/>
            <person name="Kinjo T."/>
            <person name="Motooka D."/>
            <person name="Nabeya D."/>
            <person name="Jung N."/>
            <person name="Uechi K."/>
            <person name="Horii T."/>
            <person name="Iida T."/>
            <person name="Fujita J."/>
            <person name="Nakamura S."/>
        </authorList>
    </citation>
    <scope>NUCLEOTIDE SEQUENCE [LARGE SCALE GENOMIC DNA]</scope>
    <source>
        <strain evidence="2 3">JCM 12375</strain>
    </source>
</reference>
<evidence type="ECO:0000313" key="2">
    <source>
        <dbReference type="EMBL" id="BBX30772.1"/>
    </source>
</evidence>
<dbReference type="Proteomes" id="UP000465622">
    <property type="component" value="Chromosome"/>
</dbReference>
<keyword evidence="1" id="KW-0732">Signal</keyword>
<keyword evidence="3" id="KW-1185">Reference proteome</keyword>
<accession>A0ABM7HJY4</accession>
<proteinExistence type="predicted"/>
<sequence>MWESGNVRVMVAAAAVSAIVAGTLAAPQANAGPQACNDAFCVPGIRPDVVLGSPCDNTTYFVFGVALAGPSIQPGRLVFCGSPRRYEPRWFRSPPLAGIRDENSPCPTELNMVAQAPDGLFLTCVPMNGDVLWRRGDT</sequence>
<protein>
    <recommendedName>
        <fullName evidence="4">Secreted protein</fullName>
    </recommendedName>
</protein>
<evidence type="ECO:0000313" key="3">
    <source>
        <dbReference type="Proteomes" id="UP000465622"/>
    </source>
</evidence>
<name>A0ABM7HJY4_MYCME</name>
<feature type="chain" id="PRO_5046849916" description="Secreted protein" evidence="1">
    <location>
        <begin position="32"/>
        <end position="138"/>
    </location>
</feature>
<organism evidence="2 3">
    <name type="scientific">Mycolicibacterium mageritense</name>
    <name type="common">Mycobacterium mageritense</name>
    <dbReference type="NCBI Taxonomy" id="53462"/>
    <lineage>
        <taxon>Bacteria</taxon>
        <taxon>Bacillati</taxon>
        <taxon>Actinomycetota</taxon>
        <taxon>Actinomycetes</taxon>
        <taxon>Mycobacteriales</taxon>
        <taxon>Mycobacteriaceae</taxon>
        <taxon>Mycolicibacterium</taxon>
    </lineage>
</organism>
<gene>
    <name evidence="2" type="ORF">MMAGJ_00540</name>
</gene>